<dbReference type="RefSeq" id="WP_099216084.1">
    <property type="nucleotide sequence ID" value="NZ_JAUYVU010000007.1"/>
</dbReference>
<dbReference type="Proteomes" id="UP000222163">
    <property type="component" value="Unassembled WGS sequence"/>
</dbReference>
<name>A0A2G1BRU8_9FLAO</name>
<proteinExistence type="predicted"/>
<evidence type="ECO:0000313" key="3">
    <source>
        <dbReference type="Proteomes" id="UP000222163"/>
    </source>
</evidence>
<dbReference type="AlphaFoldDB" id="A0A2G1BRU8"/>
<evidence type="ECO:0000313" key="4">
    <source>
        <dbReference type="Proteomes" id="UP001242342"/>
    </source>
</evidence>
<gene>
    <name evidence="2" type="ORF">CSC81_12490</name>
    <name evidence="1" type="ORF">Q8W23_10215</name>
</gene>
<reference evidence="2 3" key="1">
    <citation type="journal article" date="2016" name="Nat. Commun.">
        <title>Microbial interactions lead to rapid micro-scale successions on model marine particles.</title>
        <authorList>
            <person name="Datta M.S."/>
            <person name="Sliwerska E."/>
            <person name="Gore J."/>
            <person name="Polz M.F."/>
            <person name="Cordero O.X."/>
        </authorList>
    </citation>
    <scope>NUCLEOTIDE SEQUENCE [LARGE SCALE GENOMIC DNA]</scope>
    <source>
        <strain evidence="2 3">4G03</strain>
    </source>
</reference>
<dbReference type="EMBL" id="JAUYVU010000007">
    <property type="protein sequence ID" value="MDP2541846.1"/>
    <property type="molecule type" value="Genomic_DNA"/>
</dbReference>
<organism evidence="2 3">
    <name type="scientific">Tenacibaculum discolor</name>
    <dbReference type="NCBI Taxonomy" id="361581"/>
    <lineage>
        <taxon>Bacteria</taxon>
        <taxon>Pseudomonadati</taxon>
        <taxon>Bacteroidota</taxon>
        <taxon>Flavobacteriia</taxon>
        <taxon>Flavobacteriales</taxon>
        <taxon>Flavobacteriaceae</taxon>
        <taxon>Tenacibaculum</taxon>
    </lineage>
</organism>
<sequence length="158" mass="17728">MKKYIALFILLVGLTACEKDDFCTQNPVTPSLVLRFYDKDNTNDLKKFERLSVIAEGKTDSLFTNVTNDSIAIPLNSLSQKTVYTLKMNDVDGNIANNQTATLTIEYNPEEDFVSRSCGFRIIFENVTLSHTGWIDSLSTTEVPLIDNQASAHVQVFH</sequence>
<reference evidence="2" key="2">
    <citation type="submission" date="2017-10" db="EMBL/GenBank/DDBJ databases">
        <authorList>
            <person name="Enke T.N."/>
            <person name="Cordero O.X."/>
        </authorList>
    </citation>
    <scope>NUCLEOTIDE SEQUENCE</scope>
    <source>
        <strain evidence="2">4G03</strain>
    </source>
</reference>
<dbReference type="Pfam" id="PF20050">
    <property type="entry name" value="DUF6452"/>
    <property type="match status" value="1"/>
</dbReference>
<keyword evidence="4" id="KW-1185">Reference proteome</keyword>
<dbReference type="PROSITE" id="PS51257">
    <property type="entry name" value="PROKAR_LIPOPROTEIN"/>
    <property type="match status" value="1"/>
</dbReference>
<protein>
    <submittedName>
        <fullName evidence="1">DUF6452 family protein</fullName>
    </submittedName>
</protein>
<evidence type="ECO:0000313" key="2">
    <source>
        <dbReference type="EMBL" id="PHN96772.1"/>
    </source>
</evidence>
<accession>A0A2G1BRU8</accession>
<comment type="caution">
    <text evidence="2">The sequence shown here is derived from an EMBL/GenBank/DDBJ whole genome shotgun (WGS) entry which is preliminary data.</text>
</comment>
<dbReference type="Proteomes" id="UP001242342">
    <property type="component" value="Unassembled WGS sequence"/>
</dbReference>
<evidence type="ECO:0000313" key="1">
    <source>
        <dbReference type="EMBL" id="MDP2541846.1"/>
    </source>
</evidence>
<reference evidence="1 4" key="3">
    <citation type="submission" date="2023-07" db="EMBL/GenBank/DDBJ databases">
        <title>Genome content predicts the carbon catabolic preferences of heterotrophic bacteria.</title>
        <authorList>
            <person name="Gralka M."/>
        </authorList>
    </citation>
    <scope>NUCLEOTIDE SEQUENCE [LARGE SCALE GENOMIC DNA]</scope>
    <source>
        <strain evidence="1 4">4G03</strain>
    </source>
</reference>
<dbReference type="EMBL" id="PDUU01000012">
    <property type="protein sequence ID" value="PHN96772.1"/>
    <property type="molecule type" value="Genomic_DNA"/>
</dbReference>
<dbReference type="InterPro" id="IPR045607">
    <property type="entry name" value="DUF6452"/>
</dbReference>